<dbReference type="InterPro" id="IPR020846">
    <property type="entry name" value="MFS_dom"/>
</dbReference>
<organism evidence="7">
    <name type="scientific">uncultured Solirubrobacteraceae bacterium</name>
    <dbReference type="NCBI Taxonomy" id="1162706"/>
    <lineage>
        <taxon>Bacteria</taxon>
        <taxon>Bacillati</taxon>
        <taxon>Actinomycetota</taxon>
        <taxon>Thermoleophilia</taxon>
        <taxon>Solirubrobacterales</taxon>
        <taxon>Solirubrobacteraceae</taxon>
        <taxon>environmental samples</taxon>
    </lineage>
</organism>
<sequence>MRRNTLVLATTMAVYSVVLQLVAAVSSITFVLITGVEGLLGLGPAIFLVASALAAVPAGRAMDRLGRRPVIAGGFLAAAVGCALTAAATRLDSSALVIAGFALTGAANGVALLVRTAAGDMYVPARRARGIALVLFGSVFGALLGPLVLAPMFAGRDLEAAALTTPWLAASAISLLAFALVGLVRPDPRRIAELLAEREDPSPPVPAAALSEILRRPGVRPAMLAALASFGVMVAVMNLSGYVVVEHHHHAQQAVFPIIGAHVLGMYALVLVVGALIDAIGRPVALAGGLVAMAASTIGLLWVEGVVGTALLLFLLGVGWNLSFVAATAQLVDLSAPAERGTLLGFNDLLSALLGAGLALAGGFALESLGVAALALGATAIVAAPLLWLGPAGRRAASASRA</sequence>
<dbReference type="PROSITE" id="PS00216">
    <property type="entry name" value="SUGAR_TRANSPORT_1"/>
    <property type="match status" value="1"/>
</dbReference>
<feature type="transmembrane region" description="Helical" evidence="5">
    <location>
        <begin position="130"/>
        <end position="154"/>
    </location>
</feature>
<evidence type="ECO:0000313" key="7">
    <source>
        <dbReference type="EMBL" id="CAA9467763.1"/>
    </source>
</evidence>
<dbReference type="InterPro" id="IPR005829">
    <property type="entry name" value="Sugar_transporter_CS"/>
</dbReference>
<feature type="domain" description="Major facilitator superfamily (MFS) profile" evidence="6">
    <location>
        <begin position="1"/>
        <end position="395"/>
    </location>
</feature>
<evidence type="ECO:0000256" key="4">
    <source>
        <dbReference type="ARBA" id="ARBA00023136"/>
    </source>
</evidence>
<dbReference type="AlphaFoldDB" id="A0A6J4RHK0"/>
<accession>A0A6J4RHK0</accession>
<dbReference type="InterPro" id="IPR036259">
    <property type="entry name" value="MFS_trans_sf"/>
</dbReference>
<dbReference type="PANTHER" id="PTHR23534">
    <property type="entry name" value="MFS PERMEASE"/>
    <property type="match status" value="1"/>
</dbReference>
<feature type="transmembrane region" description="Helical" evidence="5">
    <location>
        <begin position="12"/>
        <end position="33"/>
    </location>
</feature>
<comment type="subcellular location">
    <subcellularLocation>
        <location evidence="1">Cell membrane</location>
        <topology evidence="1">Multi-pass membrane protein</topology>
    </subcellularLocation>
</comment>
<feature type="transmembrane region" description="Helical" evidence="5">
    <location>
        <begin position="222"/>
        <end position="243"/>
    </location>
</feature>
<reference evidence="7" key="1">
    <citation type="submission" date="2020-02" db="EMBL/GenBank/DDBJ databases">
        <authorList>
            <person name="Meier V. D."/>
        </authorList>
    </citation>
    <scope>NUCLEOTIDE SEQUENCE</scope>
    <source>
        <strain evidence="7">AVDCRST_MAG38</strain>
    </source>
</reference>
<feature type="transmembrane region" description="Helical" evidence="5">
    <location>
        <begin position="95"/>
        <end position="118"/>
    </location>
</feature>
<evidence type="ECO:0000256" key="3">
    <source>
        <dbReference type="ARBA" id="ARBA00022989"/>
    </source>
</evidence>
<keyword evidence="3 5" id="KW-1133">Transmembrane helix</keyword>
<proteinExistence type="predicted"/>
<dbReference type="GO" id="GO:0022857">
    <property type="term" value="F:transmembrane transporter activity"/>
    <property type="evidence" value="ECO:0007669"/>
    <property type="project" value="InterPro"/>
</dbReference>
<feature type="transmembrane region" description="Helical" evidence="5">
    <location>
        <begin position="309"/>
        <end position="332"/>
    </location>
</feature>
<feature type="transmembrane region" description="Helical" evidence="5">
    <location>
        <begin position="39"/>
        <end position="58"/>
    </location>
</feature>
<feature type="transmembrane region" description="Helical" evidence="5">
    <location>
        <begin position="166"/>
        <end position="184"/>
    </location>
</feature>
<gene>
    <name evidence="7" type="ORF">AVDCRST_MAG38-876</name>
</gene>
<keyword evidence="4 5" id="KW-0472">Membrane</keyword>
<protein>
    <recommendedName>
        <fullName evidence="6">Major facilitator superfamily (MFS) profile domain-containing protein</fullName>
    </recommendedName>
</protein>
<feature type="transmembrane region" description="Helical" evidence="5">
    <location>
        <begin position="70"/>
        <end position="89"/>
    </location>
</feature>
<dbReference type="Gene3D" id="1.20.1250.20">
    <property type="entry name" value="MFS general substrate transporter like domains"/>
    <property type="match status" value="1"/>
</dbReference>
<dbReference type="SUPFAM" id="SSF103473">
    <property type="entry name" value="MFS general substrate transporter"/>
    <property type="match status" value="1"/>
</dbReference>
<dbReference type="InterPro" id="IPR011701">
    <property type="entry name" value="MFS"/>
</dbReference>
<dbReference type="EMBL" id="CADCVJ010000062">
    <property type="protein sequence ID" value="CAA9467763.1"/>
    <property type="molecule type" value="Genomic_DNA"/>
</dbReference>
<dbReference type="PANTHER" id="PTHR23534:SF1">
    <property type="entry name" value="MAJOR FACILITATOR SUPERFAMILY PROTEIN"/>
    <property type="match status" value="1"/>
</dbReference>
<feature type="transmembrane region" description="Helical" evidence="5">
    <location>
        <begin position="344"/>
        <end position="365"/>
    </location>
</feature>
<evidence type="ECO:0000259" key="6">
    <source>
        <dbReference type="PROSITE" id="PS50850"/>
    </source>
</evidence>
<evidence type="ECO:0000256" key="5">
    <source>
        <dbReference type="SAM" id="Phobius"/>
    </source>
</evidence>
<evidence type="ECO:0000256" key="2">
    <source>
        <dbReference type="ARBA" id="ARBA00022692"/>
    </source>
</evidence>
<dbReference type="GO" id="GO:0005886">
    <property type="term" value="C:plasma membrane"/>
    <property type="evidence" value="ECO:0007669"/>
    <property type="project" value="UniProtKB-SubCell"/>
</dbReference>
<keyword evidence="2 5" id="KW-0812">Transmembrane</keyword>
<dbReference type="Pfam" id="PF07690">
    <property type="entry name" value="MFS_1"/>
    <property type="match status" value="1"/>
</dbReference>
<feature type="transmembrane region" description="Helical" evidence="5">
    <location>
        <begin position="371"/>
        <end position="390"/>
    </location>
</feature>
<evidence type="ECO:0000256" key="1">
    <source>
        <dbReference type="ARBA" id="ARBA00004651"/>
    </source>
</evidence>
<feature type="transmembrane region" description="Helical" evidence="5">
    <location>
        <begin position="255"/>
        <end position="277"/>
    </location>
</feature>
<feature type="transmembrane region" description="Helical" evidence="5">
    <location>
        <begin position="284"/>
        <end position="303"/>
    </location>
</feature>
<name>A0A6J4RHK0_9ACTN</name>
<dbReference type="PROSITE" id="PS50850">
    <property type="entry name" value="MFS"/>
    <property type="match status" value="1"/>
</dbReference>